<sequence length="122" mass="13338">MNSTQLRVDRIDVWQTDKEHTLSLAAAGAHVMLIRLRYDGWVDEVINGAGTVATGPGAWTLIGQGLTLEFDPHAAVALGFPRDCRLYLDVDADAIRRVRAALLEILDCACFVVDTDEGRLTS</sequence>
<gene>
    <name evidence="1" type="ORF">Acy02nite_84590</name>
</gene>
<dbReference type="AlphaFoldDB" id="A0A919ISE2"/>
<organism evidence="1 2">
    <name type="scientific">Actinoplanes cyaneus</name>
    <dbReference type="NCBI Taxonomy" id="52696"/>
    <lineage>
        <taxon>Bacteria</taxon>
        <taxon>Bacillati</taxon>
        <taxon>Actinomycetota</taxon>
        <taxon>Actinomycetes</taxon>
        <taxon>Micromonosporales</taxon>
        <taxon>Micromonosporaceae</taxon>
        <taxon>Actinoplanes</taxon>
    </lineage>
</organism>
<evidence type="ECO:0000313" key="2">
    <source>
        <dbReference type="Proteomes" id="UP000619479"/>
    </source>
</evidence>
<evidence type="ECO:0000313" key="1">
    <source>
        <dbReference type="EMBL" id="GID70578.1"/>
    </source>
</evidence>
<comment type="caution">
    <text evidence="1">The sequence shown here is derived from an EMBL/GenBank/DDBJ whole genome shotgun (WGS) entry which is preliminary data.</text>
</comment>
<reference evidence="1" key="1">
    <citation type="submission" date="2021-01" db="EMBL/GenBank/DDBJ databases">
        <title>Whole genome shotgun sequence of Actinoplanes cyaneus NBRC 14990.</title>
        <authorList>
            <person name="Komaki H."/>
            <person name="Tamura T."/>
        </authorList>
    </citation>
    <scope>NUCLEOTIDE SEQUENCE</scope>
    <source>
        <strain evidence="1">NBRC 14990</strain>
    </source>
</reference>
<dbReference type="EMBL" id="BOMH01000077">
    <property type="protein sequence ID" value="GID70578.1"/>
    <property type="molecule type" value="Genomic_DNA"/>
</dbReference>
<accession>A0A919ISE2</accession>
<protein>
    <submittedName>
        <fullName evidence="1">Uncharacterized protein</fullName>
    </submittedName>
</protein>
<dbReference type="Proteomes" id="UP000619479">
    <property type="component" value="Unassembled WGS sequence"/>
</dbReference>
<dbReference type="RefSeq" id="WP_203754581.1">
    <property type="nucleotide sequence ID" value="NZ_BAAAUC010000053.1"/>
</dbReference>
<keyword evidence="2" id="KW-1185">Reference proteome</keyword>
<name>A0A919ISE2_9ACTN</name>
<proteinExistence type="predicted"/>